<dbReference type="InterPro" id="IPR029068">
    <property type="entry name" value="Glyas_Bleomycin-R_OHBP_Dase"/>
</dbReference>
<dbReference type="CDD" id="cd06588">
    <property type="entry name" value="PhnB_like"/>
    <property type="match status" value="1"/>
</dbReference>
<evidence type="ECO:0000313" key="2">
    <source>
        <dbReference type="EMBL" id="MEJ1092140.1"/>
    </source>
</evidence>
<sequence length="136" mass="14633">MPILNPYLSFRDTARQALEFYHGVLGGSLEIDTFGSYPDMGFEPGEGDLVMHGQLTTDDGLTLMASDTPSSMDYQPAQGISVSLSGNESDRLHAVWDGLSEGGMAIMPLAPAPWGGEFGMLVDRFGITWMVNVNGE</sequence>
<gene>
    <name evidence="2" type="ORF">WDU93_10595</name>
</gene>
<evidence type="ECO:0000313" key="3">
    <source>
        <dbReference type="Proteomes" id="UP001366085"/>
    </source>
</evidence>
<feature type="domain" description="PhnB-like" evidence="1">
    <location>
        <begin position="6"/>
        <end position="131"/>
    </location>
</feature>
<dbReference type="Pfam" id="PF06983">
    <property type="entry name" value="3-dmu-9_3-mt"/>
    <property type="match status" value="1"/>
</dbReference>
<name>A0ABU8LMA5_9MICO</name>
<protein>
    <submittedName>
        <fullName evidence="2">VOC family protein</fullName>
    </submittedName>
</protein>
<dbReference type="InterPro" id="IPR028973">
    <property type="entry name" value="PhnB-like"/>
</dbReference>
<organism evidence="2 3">
    <name type="scientific">Microbacterium istanbulense</name>
    <dbReference type="NCBI Taxonomy" id="3122049"/>
    <lineage>
        <taxon>Bacteria</taxon>
        <taxon>Bacillati</taxon>
        <taxon>Actinomycetota</taxon>
        <taxon>Actinomycetes</taxon>
        <taxon>Micrococcales</taxon>
        <taxon>Microbacteriaceae</taxon>
        <taxon>Microbacterium</taxon>
    </lineage>
</organism>
<accession>A0ABU8LMA5</accession>
<dbReference type="PANTHER" id="PTHR33990">
    <property type="entry name" value="PROTEIN YJDN-RELATED"/>
    <property type="match status" value="1"/>
</dbReference>
<dbReference type="Proteomes" id="UP001366085">
    <property type="component" value="Unassembled WGS sequence"/>
</dbReference>
<dbReference type="SUPFAM" id="SSF54593">
    <property type="entry name" value="Glyoxalase/Bleomycin resistance protein/Dihydroxybiphenyl dioxygenase"/>
    <property type="match status" value="1"/>
</dbReference>
<evidence type="ECO:0000259" key="1">
    <source>
        <dbReference type="Pfam" id="PF06983"/>
    </source>
</evidence>
<proteinExistence type="predicted"/>
<reference evidence="2 3" key="1">
    <citation type="submission" date="2024-02" db="EMBL/GenBank/DDBJ databases">
        <authorList>
            <person name="Saticioglu I.B."/>
        </authorList>
    </citation>
    <scope>NUCLEOTIDE SEQUENCE [LARGE SCALE GENOMIC DNA]</scope>
    <source>
        <strain evidence="2 3">Mu-43</strain>
    </source>
</reference>
<dbReference type="RefSeq" id="WP_337320391.1">
    <property type="nucleotide sequence ID" value="NZ_JBBDGN010000009.1"/>
</dbReference>
<dbReference type="PANTHER" id="PTHR33990:SF1">
    <property type="entry name" value="PROTEIN YJDN"/>
    <property type="match status" value="1"/>
</dbReference>
<dbReference type="Gene3D" id="3.10.180.10">
    <property type="entry name" value="2,3-Dihydroxybiphenyl 1,2-Dioxygenase, domain 1"/>
    <property type="match status" value="1"/>
</dbReference>
<keyword evidence="3" id="KW-1185">Reference proteome</keyword>
<comment type="caution">
    <text evidence="2">The sequence shown here is derived from an EMBL/GenBank/DDBJ whole genome shotgun (WGS) entry which is preliminary data.</text>
</comment>
<dbReference type="EMBL" id="JBBDGN010000009">
    <property type="protein sequence ID" value="MEJ1092140.1"/>
    <property type="molecule type" value="Genomic_DNA"/>
</dbReference>